<dbReference type="OrthoDB" id="3641178at2759"/>
<name>A0A1S8BJ25_9PEZI</name>
<accession>A0A1S8BJ25</accession>
<feature type="compositionally biased region" description="Low complexity" evidence="1">
    <location>
        <begin position="419"/>
        <end position="441"/>
    </location>
</feature>
<reference evidence="2 3" key="1">
    <citation type="submission" date="2017-01" db="EMBL/GenBank/DDBJ databases">
        <title>Draft genome sequence of Diplodia seriata F98.1, a fungal species involved in grapevine trunk diseases.</title>
        <authorList>
            <person name="Robert-Siegwald G."/>
            <person name="Vallet J."/>
            <person name="Abou-Mansour E."/>
            <person name="Xu J."/>
            <person name="Rey P."/>
            <person name="Bertsch C."/>
            <person name="Rego C."/>
            <person name="Larignon P."/>
            <person name="Fontaine F."/>
            <person name="Lebrun M.-H."/>
        </authorList>
    </citation>
    <scope>NUCLEOTIDE SEQUENCE [LARGE SCALE GENOMIC DNA]</scope>
    <source>
        <strain evidence="2 3">F98.1</strain>
    </source>
</reference>
<dbReference type="Proteomes" id="UP000190776">
    <property type="component" value="Unassembled WGS sequence"/>
</dbReference>
<organism evidence="2 3">
    <name type="scientific">Diplodia seriata</name>
    <dbReference type="NCBI Taxonomy" id="420778"/>
    <lineage>
        <taxon>Eukaryota</taxon>
        <taxon>Fungi</taxon>
        <taxon>Dikarya</taxon>
        <taxon>Ascomycota</taxon>
        <taxon>Pezizomycotina</taxon>
        <taxon>Dothideomycetes</taxon>
        <taxon>Dothideomycetes incertae sedis</taxon>
        <taxon>Botryosphaeriales</taxon>
        <taxon>Botryosphaeriaceae</taxon>
        <taxon>Diplodia</taxon>
    </lineage>
</organism>
<feature type="compositionally biased region" description="Pro residues" evidence="1">
    <location>
        <begin position="276"/>
        <end position="290"/>
    </location>
</feature>
<feature type="compositionally biased region" description="Basic and acidic residues" evidence="1">
    <location>
        <begin position="207"/>
        <end position="216"/>
    </location>
</feature>
<evidence type="ECO:0000313" key="2">
    <source>
        <dbReference type="EMBL" id="OMP87494.1"/>
    </source>
</evidence>
<feature type="region of interest" description="Disordered" evidence="1">
    <location>
        <begin position="419"/>
        <end position="461"/>
    </location>
</feature>
<dbReference type="AlphaFoldDB" id="A0A1S8BJ25"/>
<gene>
    <name evidence="2" type="ORF">BK809_0007581</name>
</gene>
<feature type="region of interest" description="Disordered" evidence="1">
    <location>
        <begin position="307"/>
        <end position="355"/>
    </location>
</feature>
<feature type="region of interest" description="Disordered" evidence="1">
    <location>
        <begin position="123"/>
        <end position="156"/>
    </location>
</feature>
<feature type="region of interest" description="Disordered" evidence="1">
    <location>
        <begin position="206"/>
        <end position="295"/>
    </location>
</feature>
<feature type="region of interest" description="Disordered" evidence="1">
    <location>
        <begin position="480"/>
        <end position="502"/>
    </location>
</feature>
<feature type="compositionally biased region" description="Polar residues" evidence="1">
    <location>
        <begin position="241"/>
        <end position="270"/>
    </location>
</feature>
<proteinExistence type="predicted"/>
<dbReference type="EMBL" id="MSZU01000076">
    <property type="protein sequence ID" value="OMP87494.1"/>
    <property type="molecule type" value="Genomic_DNA"/>
</dbReference>
<comment type="caution">
    <text evidence="2">The sequence shown here is derived from an EMBL/GenBank/DDBJ whole genome shotgun (WGS) entry which is preliminary data.</text>
</comment>
<protein>
    <submittedName>
        <fullName evidence="2">Uncharacterized protein</fullName>
    </submittedName>
</protein>
<feature type="compositionally biased region" description="Acidic residues" evidence="1">
    <location>
        <begin position="324"/>
        <end position="333"/>
    </location>
</feature>
<evidence type="ECO:0000313" key="3">
    <source>
        <dbReference type="Proteomes" id="UP000190776"/>
    </source>
</evidence>
<sequence>MIPTRDIGTRYNGLATVPKFGLHVPASDETTGDVRKMLNEVKHLYFDRRYRQCASKCLALLEQDGPDPLQHHPLIRTFLYFYAALSYDTLARSMHNHSVARLPSLQQSEDFYNKALATLPEPLPIHQEGDRPLSPPRLSLSLPAQDDQPKSRQAIPSMWDLTSTFDAFDLSSSASRRHSFNSSKHTRTDSLVTDVSWAGDLDSDPFTDDKHDHKPENNYLSVEPPSVKRPSPLQLRKARSSDSLLSEKSAHTDSPAQTPSRSNEKNSNGLDTAFRFPPPETPPPQTPPPQTHGFVDMVEGTPIQWATPSSQQRQQQQQQHLSDYDDTDDEDDDRQQGQQDDADPTTPTPARVVRAPVERTHPCPRLLFPRDNMSSSSSNSLLPLPLGARIQHYNGDLSSFRAQLVSHLLSIQLLKSADLSPASSRSVSSSSTWSEATATNSGGAAEENRRRSGVLMSAPSSQQQSEMAAAANGGCGGDGAAAMTNGRGMTPGQKADRIQDGRKRMWARERFDPSGCRELARLALQECEA</sequence>
<evidence type="ECO:0000256" key="1">
    <source>
        <dbReference type="SAM" id="MobiDB-lite"/>
    </source>
</evidence>